<evidence type="ECO:0000256" key="6">
    <source>
        <dbReference type="ARBA" id="ARBA00023034"/>
    </source>
</evidence>
<gene>
    <name evidence="10" type="ORF">ACFO8L_20685</name>
</gene>
<evidence type="ECO:0000256" key="5">
    <source>
        <dbReference type="ARBA" id="ARBA00022989"/>
    </source>
</evidence>
<evidence type="ECO:0000313" key="11">
    <source>
        <dbReference type="Proteomes" id="UP001595891"/>
    </source>
</evidence>
<keyword evidence="6" id="KW-0333">Golgi apparatus</keyword>
<dbReference type="SMART" id="SM00231">
    <property type="entry name" value="FA58C"/>
    <property type="match status" value="1"/>
</dbReference>
<feature type="chain" id="PRO_5045298403" evidence="8">
    <location>
        <begin position="30"/>
        <end position="503"/>
    </location>
</feature>
<protein>
    <submittedName>
        <fullName evidence="10">Discoidin domain-containing protein</fullName>
    </submittedName>
</protein>
<keyword evidence="3" id="KW-0378">Hydrolase</keyword>
<feature type="signal peptide" evidence="8">
    <location>
        <begin position="1"/>
        <end position="29"/>
    </location>
</feature>
<dbReference type="InterPro" id="IPR000421">
    <property type="entry name" value="FA58C"/>
</dbReference>
<name>A0ABV9EH80_9ACTN</name>
<dbReference type="PANTHER" id="PTHR13572:SF4">
    <property type="entry name" value="RE57134P"/>
    <property type="match status" value="1"/>
</dbReference>
<evidence type="ECO:0000256" key="3">
    <source>
        <dbReference type="ARBA" id="ARBA00022801"/>
    </source>
</evidence>
<keyword evidence="8" id="KW-0732">Signal</keyword>
<organism evidence="10 11">
    <name type="scientific">Sphaerisporangium corydalis</name>
    <dbReference type="NCBI Taxonomy" id="1441875"/>
    <lineage>
        <taxon>Bacteria</taxon>
        <taxon>Bacillati</taxon>
        <taxon>Actinomycetota</taxon>
        <taxon>Actinomycetes</taxon>
        <taxon>Streptosporangiales</taxon>
        <taxon>Streptosporangiaceae</taxon>
        <taxon>Sphaerisporangium</taxon>
    </lineage>
</organism>
<comment type="subcellular location">
    <subcellularLocation>
        <location evidence="1">Golgi apparatus membrane</location>
        <topology evidence="1">Single-pass type II membrane protein</topology>
    </subcellularLocation>
</comment>
<keyword evidence="2" id="KW-0812">Transmembrane</keyword>
<reference evidence="11" key="1">
    <citation type="journal article" date="2019" name="Int. J. Syst. Evol. Microbiol.">
        <title>The Global Catalogue of Microorganisms (GCM) 10K type strain sequencing project: providing services to taxonomists for standard genome sequencing and annotation.</title>
        <authorList>
            <consortium name="The Broad Institute Genomics Platform"/>
            <consortium name="The Broad Institute Genome Sequencing Center for Infectious Disease"/>
            <person name="Wu L."/>
            <person name="Ma J."/>
        </authorList>
    </citation>
    <scope>NUCLEOTIDE SEQUENCE [LARGE SCALE GENOMIC DNA]</scope>
    <source>
        <strain evidence="11">CCUG 49560</strain>
    </source>
</reference>
<evidence type="ECO:0000256" key="8">
    <source>
        <dbReference type="SAM" id="SignalP"/>
    </source>
</evidence>
<dbReference type="InterPro" id="IPR026071">
    <property type="entry name" value="Glyco_Hydrolase_99"/>
</dbReference>
<dbReference type="RefSeq" id="WP_262847128.1">
    <property type="nucleotide sequence ID" value="NZ_JANZYP010000058.1"/>
</dbReference>
<dbReference type="Proteomes" id="UP001595891">
    <property type="component" value="Unassembled WGS sequence"/>
</dbReference>
<feature type="domain" description="F5/8 type C" evidence="9">
    <location>
        <begin position="362"/>
        <end position="503"/>
    </location>
</feature>
<evidence type="ECO:0000259" key="9">
    <source>
        <dbReference type="PROSITE" id="PS50022"/>
    </source>
</evidence>
<evidence type="ECO:0000256" key="7">
    <source>
        <dbReference type="ARBA" id="ARBA00023136"/>
    </source>
</evidence>
<accession>A0ABV9EH80</accession>
<dbReference type="Gene3D" id="3.20.20.80">
    <property type="entry name" value="Glycosidases"/>
    <property type="match status" value="1"/>
</dbReference>
<dbReference type="SUPFAM" id="SSF49785">
    <property type="entry name" value="Galactose-binding domain-like"/>
    <property type="match status" value="1"/>
</dbReference>
<keyword evidence="7" id="KW-0472">Membrane</keyword>
<keyword evidence="5" id="KW-1133">Transmembrane helix</keyword>
<dbReference type="Gene3D" id="2.60.120.260">
    <property type="entry name" value="Galactose-binding domain-like"/>
    <property type="match status" value="1"/>
</dbReference>
<dbReference type="Pfam" id="PF22633">
    <property type="entry name" value="F5_F8_type_C_2"/>
    <property type="match status" value="1"/>
</dbReference>
<dbReference type="PANTHER" id="PTHR13572">
    <property type="entry name" value="ENDO-ALPHA-1,2-MANNOSIDASE"/>
    <property type="match status" value="1"/>
</dbReference>
<evidence type="ECO:0000256" key="2">
    <source>
        <dbReference type="ARBA" id="ARBA00022692"/>
    </source>
</evidence>
<sequence length="503" mass="53002">MPNWRSVTAATVLLLASGLTSIPAQPALASAPKAAPAAAAAHTSSDVHLFYYPWYGSPTTYGSYRHWQQGGHTPPADIGANLYPKLGPYDSGDLPGAVTQHMRWIQQSGAGVIVFSWWGQGSYEDGLAAGVLATAARFGIKVAWHLEPYTGRTAASTVADVTYINSRYGSSPAFYRDAAHGNRGAFYVFNSLDITDWTALDQVSSTSIVLAQTTDTSKVAHFGGMYTYDAIAGATAPGWRGASDYCKANGLVWAPSVGPGYIDDRAVPGNTSPTLGRNNGATYDTEWQNALSAANGGAPSWVSVTSFNEWHEGSVLEPASSTPPAGNGYETFNGAYGRTGTAAETAYLDRTKYWVDQYTGTSTPPANPDLAAGKAITSSSHNQNYVAGNANDGNAGTYWESANNAFPQSITVDLGAVTSVGKIVLKLPPSWGTRTQTLSVLGSQNNSAYSTLSGSRGYTFNPGSGNTATATFTASSQRYIRLLITGNTGWPAGQVSDFQVYRT</sequence>
<dbReference type="EMBL" id="JBHSFN010000012">
    <property type="protein sequence ID" value="MFC4588518.1"/>
    <property type="molecule type" value="Genomic_DNA"/>
</dbReference>
<evidence type="ECO:0000256" key="1">
    <source>
        <dbReference type="ARBA" id="ARBA00004323"/>
    </source>
</evidence>
<proteinExistence type="predicted"/>
<dbReference type="CDD" id="cd11574">
    <property type="entry name" value="GH99"/>
    <property type="match status" value="1"/>
</dbReference>
<comment type="caution">
    <text evidence="10">The sequence shown here is derived from an EMBL/GenBank/DDBJ whole genome shotgun (WGS) entry which is preliminary data.</text>
</comment>
<evidence type="ECO:0000256" key="4">
    <source>
        <dbReference type="ARBA" id="ARBA00022968"/>
    </source>
</evidence>
<keyword evidence="4" id="KW-0735">Signal-anchor</keyword>
<keyword evidence="11" id="KW-1185">Reference proteome</keyword>
<evidence type="ECO:0000313" key="10">
    <source>
        <dbReference type="EMBL" id="MFC4588518.1"/>
    </source>
</evidence>
<dbReference type="PROSITE" id="PS50022">
    <property type="entry name" value="FA58C_3"/>
    <property type="match status" value="1"/>
</dbReference>
<dbReference type="InterPro" id="IPR008979">
    <property type="entry name" value="Galactose-bd-like_sf"/>
</dbReference>
<dbReference type="Pfam" id="PF16317">
    <property type="entry name" value="Glyco_hydro_99"/>
    <property type="match status" value="1"/>
</dbReference>